<reference evidence="8 9" key="1">
    <citation type="journal article" date="2019" name="Indoor Air">
        <title>Impacts of indoor surface finishes on bacterial viability.</title>
        <authorList>
            <person name="Hu J."/>
            <person name="Maamar S.B."/>
            <person name="Glawe A.J."/>
            <person name="Gottel N."/>
            <person name="Gilbert J.A."/>
            <person name="Hartmann E.M."/>
        </authorList>
    </citation>
    <scope>NUCLEOTIDE SEQUENCE [LARGE SCALE GENOMIC DNA]</scope>
    <source>
        <strain evidence="8 9">AF060A6</strain>
    </source>
</reference>
<evidence type="ECO:0000256" key="2">
    <source>
        <dbReference type="ARBA" id="ARBA00008465"/>
    </source>
</evidence>
<gene>
    <name evidence="8" type="ORF">E1I69_15460</name>
</gene>
<comment type="similarity">
    <text evidence="2">Belongs to the methylmalonyl-CoA mutase family.</text>
</comment>
<evidence type="ECO:0000313" key="8">
    <source>
        <dbReference type="EMBL" id="THE11252.1"/>
    </source>
</evidence>
<dbReference type="InterPro" id="IPR036724">
    <property type="entry name" value="Cobalamin-bd_sf"/>
</dbReference>
<feature type="domain" description="Methylmalonyl-CoA mutase alpha/beta chain catalytic" evidence="7">
    <location>
        <begin position="40"/>
        <end position="479"/>
    </location>
</feature>
<dbReference type="InterPro" id="IPR016176">
    <property type="entry name" value="Cbl-dep_enz_cat"/>
</dbReference>
<dbReference type="EC" id="5.4.99.2" evidence="3"/>
<dbReference type="OrthoDB" id="9762378at2"/>
<dbReference type="GO" id="GO:0031419">
    <property type="term" value="F:cobalamin binding"/>
    <property type="evidence" value="ECO:0007669"/>
    <property type="project" value="UniProtKB-KW"/>
</dbReference>
<dbReference type="InterPro" id="IPR006099">
    <property type="entry name" value="MeMalonylCoA_mutase_a/b_cat"/>
</dbReference>
<dbReference type="Proteomes" id="UP000306477">
    <property type="component" value="Unassembled WGS sequence"/>
</dbReference>
<accession>A0A4S3PR52</accession>
<evidence type="ECO:0000256" key="3">
    <source>
        <dbReference type="ARBA" id="ARBA00012398"/>
    </source>
</evidence>
<evidence type="ECO:0000259" key="7">
    <source>
        <dbReference type="Pfam" id="PF01642"/>
    </source>
</evidence>
<dbReference type="PANTHER" id="PTHR48101:SF4">
    <property type="entry name" value="METHYLMALONYL-COA MUTASE, MITOCHONDRIAL"/>
    <property type="match status" value="1"/>
</dbReference>
<comment type="cofactor">
    <cofactor evidence="1">
        <name>adenosylcob(III)alamin</name>
        <dbReference type="ChEBI" id="CHEBI:18408"/>
    </cofactor>
</comment>
<dbReference type="GO" id="GO:0019678">
    <property type="term" value="P:propionate metabolic process, methylmalonyl pathway"/>
    <property type="evidence" value="ECO:0007669"/>
    <property type="project" value="TreeGrafter"/>
</dbReference>
<evidence type="ECO:0000256" key="5">
    <source>
        <dbReference type="ARBA" id="ARBA00023235"/>
    </source>
</evidence>
<dbReference type="RefSeq" id="WP_136380474.1">
    <property type="nucleotide sequence ID" value="NZ_SLUB01000031.1"/>
</dbReference>
<dbReference type="Pfam" id="PF01642">
    <property type="entry name" value="MM_CoA_mutase"/>
    <property type="match status" value="1"/>
</dbReference>
<dbReference type="Gene3D" id="3.20.20.240">
    <property type="entry name" value="Methylmalonyl-CoA mutase"/>
    <property type="match status" value="1"/>
</dbReference>
<dbReference type="AlphaFoldDB" id="A0A4S3PR52"/>
<dbReference type="EMBL" id="SLUB01000031">
    <property type="protein sequence ID" value="THE11252.1"/>
    <property type="molecule type" value="Genomic_DNA"/>
</dbReference>
<evidence type="ECO:0000256" key="4">
    <source>
        <dbReference type="ARBA" id="ARBA00022628"/>
    </source>
</evidence>
<evidence type="ECO:0000256" key="1">
    <source>
        <dbReference type="ARBA" id="ARBA00001922"/>
    </source>
</evidence>
<comment type="caution">
    <text evidence="8">The sequence shown here is derived from an EMBL/GenBank/DDBJ whole genome shotgun (WGS) entry which is preliminary data.</text>
</comment>
<name>A0A4S3PR52_9BACI</name>
<sequence length="633" mass="71061">MTKQSKEFQNITFPSIDYETWKQEAEESLKGKPIEKLHKQTYEKITLKPIYTMKDVQEIPFLHDMPGEGSRVRGSKSTGYLNQSWHVSQEMDLKTPEEFNTVIKDALQNGQTMIHFTLQPQNCQGEGLALHTEEDIGKAFNGISLANTPVLIDAQTDLLAFLSLINSYAKTDALTGTIGMDPLAILVEKGQLSMEPEAAYDQLAESVKWVMENQPKLRTILVKGEPYHNGGANAVQELAFTMGTAIEYMSELLDRGLTVDQIASRMTFSFSIGSNVYMEIAKLRAAKILWTTIIEAYGGKADSCKMYIHARTSAFTKTIYDPYVNMLRSTIEAFSAIVGGIDSLHVSSFDEPIKATDSFSRRIARNTQSILREESFLNKVIDPAGGSWYVESLTNELAEKAWELLNDIESQGGMLKTLKTGNVQKSISSVLQERQKKVNHRIEKIVGTNMYTNIQEQPVPYTNTKNTYESNDAAISIKRILPVRISESFEQLRQASEQYLQTSGERPKVGLINLGPIPEHKPRADFITGFFEAGGFQVVKNEEGYVTAGDAIEGAKTMNLTTYIICGKDDAYKEMVTEICDEFEKTTPDIRLFIAGKQENEEFYRNVGINDFIHIGTDCFAFLHHLQQEMGVH</sequence>
<dbReference type="Gene3D" id="3.40.50.280">
    <property type="entry name" value="Cobalamin-binding domain"/>
    <property type="match status" value="1"/>
</dbReference>
<evidence type="ECO:0000256" key="6">
    <source>
        <dbReference type="ARBA" id="ARBA00023285"/>
    </source>
</evidence>
<keyword evidence="9" id="KW-1185">Reference proteome</keyword>
<keyword evidence="6" id="KW-0170">Cobalt</keyword>
<keyword evidence="4" id="KW-0846">Cobalamin</keyword>
<dbReference type="PROSITE" id="PS00544">
    <property type="entry name" value="METMALONYL_COA_MUTASE"/>
    <property type="match status" value="1"/>
</dbReference>
<dbReference type="GO" id="GO:0005737">
    <property type="term" value="C:cytoplasm"/>
    <property type="evidence" value="ECO:0007669"/>
    <property type="project" value="TreeGrafter"/>
</dbReference>
<keyword evidence="5" id="KW-0413">Isomerase</keyword>
<dbReference type="GO" id="GO:0004494">
    <property type="term" value="F:methylmalonyl-CoA mutase activity"/>
    <property type="evidence" value="ECO:0007669"/>
    <property type="project" value="UniProtKB-EC"/>
</dbReference>
<protein>
    <recommendedName>
        <fullName evidence="3">methylmalonyl-CoA mutase</fullName>
        <ecNumber evidence="3">5.4.99.2</ecNumber>
    </recommendedName>
</protein>
<dbReference type="PANTHER" id="PTHR48101">
    <property type="entry name" value="METHYLMALONYL-COA MUTASE, MITOCHONDRIAL-RELATED"/>
    <property type="match status" value="1"/>
</dbReference>
<dbReference type="InterPro" id="IPR058549">
    <property type="entry name" value="MeMalonylCoA_mutase_a/b_site"/>
</dbReference>
<organism evidence="8 9">
    <name type="scientific">Bacillus timonensis</name>
    <dbReference type="NCBI Taxonomy" id="1033734"/>
    <lineage>
        <taxon>Bacteria</taxon>
        <taxon>Bacillati</taxon>
        <taxon>Bacillota</taxon>
        <taxon>Bacilli</taxon>
        <taxon>Bacillales</taxon>
        <taxon>Bacillaceae</taxon>
        <taxon>Bacillus</taxon>
    </lineage>
</organism>
<dbReference type="SUPFAM" id="SSF52242">
    <property type="entry name" value="Cobalamin (vitamin B12)-binding domain"/>
    <property type="match status" value="1"/>
</dbReference>
<evidence type="ECO:0000313" key="9">
    <source>
        <dbReference type="Proteomes" id="UP000306477"/>
    </source>
</evidence>
<proteinExistence type="inferred from homology"/>
<dbReference type="GO" id="GO:0046872">
    <property type="term" value="F:metal ion binding"/>
    <property type="evidence" value="ECO:0007669"/>
    <property type="project" value="InterPro"/>
</dbReference>
<dbReference type="CDD" id="cd03677">
    <property type="entry name" value="MM_CoA_mutase_beta"/>
    <property type="match status" value="1"/>
</dbReference>
<dbReference type="SUPFAM" id="SSF51703">
    <property type="entry name" value="Cobalamin (vitamin B12)-dependent enzymes"/>
    <property type="match status" value="1"/>
</dbReference>